<sequence length="75" mass="8353">MTAEIESLVLEHLRAIRSDLADLKREVTGNSVQLSAVGQQLAGLTAAVYASKSDVDDLKRRMNRVERRLELTDTQ</sequence>
<evidence type="ECO:0000313" key="2">
    <source>
        <dbReference type="Proteomes" id="UP000232638"/>
    </source>
</evidence>
<dbReference type="RefSeq" id="WP_100922110.1">
    <property type="nucleotide sequence ID" value="NZ_CP020370.1"/>
</dbReference>
<proteinExistence type="predicted"/>
<reference evidence="1 2" key="1">
    <citation type="submission" date="2017-03" db="EMBL/GenBank/DDBJ databases">
        <title>Complete genome sequence of Candidatus 'Thiodictyon syntrophicum' sp. nov. strain Cad16T, a photolithoautotroph purple sulfur bacterium isolated from an alpine meromictic lake.</title>
        <authorList>
            <person name="Luedin S.M."/>
            <person name="Pothier J.F."/>
            <person name="Danza F."/>
            <person name="Storelli N."/>
            <person name="Wittwer M."/>
            <person name="Tonolla M."/>
        </authorList>
    </citation>
    <scope>NUCLEOTIDE SEQUENCE [LARGE SCALE GENOMIC DNA]</scope>
    <source>
        <strain evidence="1 2">Cad16T</strain>
    </source>
</reference>
<organism evidence="1 2">
    <name type="scientific">Candidatus Thiodictyon syntrophicum</name>
    <dbReference type="NCBI Taxonomy" id="1166950"/>
    <lineage>
        <taxon>Bacteria</taxon>
        <taxon>Pseudomonadati</taxon>
        <taxon>Pseudomonadota</taxon>
        <taxon>Gammaproteobacteria</taxon>
        <taxon>Chromatiales</taxon>
        <taxon>Chromatiaceae</taxon>
        <taxon>Thiodictyon</taxon>
    </lineage>
</organism>
<gene>
    <name evidence="1" type="ORF">THSYN_28315</name>
</gene>
<accession>A0A2K8UFX9</accession>
<dbReference type="AlphaFoldDB" id="A0A2K8UFX9"/>
<name>A0A2K8UFX9_9GAMM</name>
<keyword evidence="2" id="KW-1185">Reference proteome</keyword>
<dbReference type="EMBL" id="CP020370">
    <property type="protein sequence ID" value="AUB84458.1"/>
    <property type="molecule type" value="Genomic_DNA"/>
</dbReference>
<dbReference type="KEGG" id="tsy:THSYN_28315"/>
<dbReference type="Proteomes" id="UP000232638">
    <property type="component" value="Chromosome"/>
</dbReference>
<protein>
    <submittedName>
        <fullName evidence="1">Uncharacterized protein</fullName>
    </submittedName>
</protein>
<dbReference type="OrthoDB" id="5773019at2"/>
<evidence type="ECO:0000313" key="1">
    <source>
        <dbReference type="EMBL" id="AUB84458.1"/>
    </source>
</evidence>
<dbReference type="Gene3D" id="1.20.5.340">
    <property type="match status" value="1"/>
</dbReference>